<feature type="transmembrane region" description="Helical" evidence="1">
    <location>
        <begin position="38"/>
        <end position="57"/>
    </location>
</feature>
<proteinExistence type="predicted"/>
<dbReference type="GeneID" id="56081083"/>
<keyword evidence="3" id="KW-1185">Reference proteome</keyword>
<name>A0A7D5T924_9EURY</name>
<feature type="transmembrane region" description="Helical" evidence="1">
    <location>
        <begin position="12"/>
        <end position="32"/>
    </location>
</feature>
<dbReference type="KEGG" id="hpel:HZS54_00800"/>
<accession>A0A7D5T924</accession>
<dbReference type="EMBL" id="CP058909">
    <property type="protein sequence ID" value="QLH80249.1"/>
    <property type="molecule type" value="Genomic_DNA"/>
</dbReference>
<dbReference type="Proteomes" id="UP000509346">
    <property type="component" value="Chromosome"/>
</dbReference>
<evidence type="ECO:0000313" key="2">
    <source>
        <dbReference type="EMBL" id="QLH80249.1"/>
    </source>
</evidence>
<gene>
    <name evidence="2" type="ORF">HZS54_00800</name>
</gene>
<keyword evidence="1" id="KW-1133">Transmembrane helix</keyword>
<organism evidence="2 3">
    <name type="scientific">Halosimplex pelagicum</name>
    <dbReference type="NCBI Taxonomy" id="869886"/>
    <lineage>
        <taxon>Archaea</taxon>
        <taxon>Methanobacteriati</taxon>
        <taxon>Methanobacteriota</taxon>
        <taxon>Stenosarchaea group</taxon>
        <taxon>Halobacteria</taxon>
        <taxon>Halobacteriales</taxon>
        <taxon>Haloarculaceae</taxon>
        <taxon>Halosimplex</taxon>
    </lineage>
</organism>
<dbReference type="OrthoDB" id="373572at2157"/>
<protein>
    <submittedName>
        <fullName evidence="2">Uncharacterized protein</fullName>
    </submittedName>
</protein>
<sequence length="65" mass="7549">MSESIKKRLTTLVASVWGILTAYSIYVVLGLPAEFPQIMIFFNLIIICQFSAMYPVYRYFGWEFA</sequence>
<evidence type="ECO:0000313" key="3">
    <source>
        <dbReference type="Proteomes" id="UP000509346"/>
    </source>
</evidence>
<dbReference type="AlphaFoldDB" id="A0A7D5T924"/>
<reference evidence="2 3" key="1">
    <citation type="submission" date="2020-07" db="EMBL/GenBank/DDBJ databases">
        <title>Halosimplex litoreum sp. nov. and Halosimplex rubrum sp. nov., isolated from different salt environments.</title>
        <authorList>
            <person name="Cui H."/>
        </authorList>
    </citation>
    <scope>NUCLEOTIDE SEQUENCE [LARGE SCALE GENOMIC DNA]</scope>
    <source>
        <strain evidence="2 3">R2</strain>
    </source>
</reference>
<keyword evidence="1" id="KW-0812">Transmembrane</keyword>
<evidence type="ECO:0000256" key="1">
    <source>
        <dbReference type="SAM" id="Phobius"/>
    </source>
</evidence>
<keyword evidence="1" id="KW-0472">Membrane</keyword>
<dbReference type="RefSeq" id="WP_179920081.1">
    <property type="nucleotide sequence ID" value="NZ_CP058909.1"/>
</dbReference>